<dbReference type="InterPro" id="IPR050778">
    <property type="entry name" value="Cueball_EGF_LRP_Nidogen"/>
</dbReference>
<accession>A0A224X518</accession>
<dbReference type="SUPFAM" id="SSF63825">
    <property type="entry name" value="YWTD domain"/>
    <property type="match status" value="4"/>
</dbReference>
<evidence type="ECO:0000256" key="12">
    <source>
        <dbReference type="PROSITE-ProRule" id="PRU00461"/>
    </source>
</evidence>
<name>A0A224X518_9HEMI</name>
<dbReference type="Gene3D" id="4.10.400.10">
    <property type="entry name" value="Low-density Lipoprotein Receptor"/>
    <property type="match status" value="1"/>
</dbReference>
<feature type="disulfide bond" evidence="11">
    <location>
        <begin position="1283"/>
        <end position="1298"/>
    </location>
</feature>
<dbReference type="InterPro" id="IPR002172">
    <property type="entry name" value="LDrepeatLR_classA_rpt"/>
</dbReference>
<feature type="repeat" description="LDL-receptor class B" evidence="12">
    <location>
        <begin position="107"/>
        <end position="149"/>
    </location>
</feature>
<feature type="region of interest" description="Disordered" evidence="13">
    <location>
        <begin position="1469"/>
        <end position="1552"/>
    </location>
</feature>
<feature type="repeat" description="LDL-receptor class B" evidence="12">
    <location>
        <begin position="373"/>
        <end position="415"/>
    </location>
</feature>
<dbReference type="InterPro" id="IPR036055">
    <property type="entry name" value="LDL_receptor-like_sf"/>
</dbReference>
<dbReference type="FunFam" id="2.120.10.30:FF:000241">
    <property type="entry name" value="Low-density lipoprotein receptor-related protein 6"/>
    <property type="match status" value="1"/>
</dbReference>
<dbReference type="CDD" id="cd00112">
    <property type="entry name" value="LDLa"/>
    <property type="match status" value="3"/>
</dbReference>
<dbReference type="SMART" id="SM00192">
    <property type="entry name" value="LDLa"/>
    <property type="match status" value="3"/>
</dbReference>
<evidence type="ECO:0000256" key="14">
    <source>
        <dbReference type="SAM" id="Phobius"/>
    </source>
</evidence>
<dbReference type="Gene3D" id="2.120.10.30">
    <property type="entry name" value="TolB, C-terminal domain"/>
    <property type="match status" value="4"/>
</dbReference>
<feature type="transmembrane region" description="Helical" evidence="14">
    <location>
        <begin position="1406"/>
        <end position="1425"/>
    </location>
</feature>
<feature type="repeat" description="LDL-receptor class B" evidence="12">
    <location>
        <begin position="504"/>
        <end position="546"/>
    </location>
</feature>
<feature type="domain" description="EGF-like" evidence="16">
    <location>
        <begin position="595"/>
        <end position="632"/>
    </location>
</feature>
<evidence type="ECO:0000256" key="11">
    <source>
        <dbReference type="PROSITE-ProRule" id="PRU00124"/>
    </source>
</evidence>
<reference evidence="17" key="1">
    <citation type="journal article" date="2018" name="PLoS Negl. Trop. Dis.">
        <title>An insight into the salivary gland and fat body transcriptome of Panstrongylus lignarius (Hemiptera: Heteroptera), the main vector of Chagas disease in Peru.</title>
        <authorList>
            <person name="Nevoa J.C."/>
            <person name="Mendes M.T."/>
            <person name="da Silva M.V."/>
            <person name="Soares S.C."/>
            <person name="Oliveira C.J.F."/>
            <person name="Ribeiro J.M.C."/>
        </authorList>
    </citation>
    <scope>NUCLEOTIDE SEQUENCE</scope>
</reference>
<keyword evidence="14" id="KW-0812">Transmembrane</keyword>
<evidence type="ECO:0000259" key="16">
    <source>
        <dbReference type="SMART" id="SM00181"/>
    </source>
</evidence>
<feature type="repeat" description="LDL-receptor class B" evidence="12">
    <location>
        <begin position="459"/>
        <end position="503"/>
    </location>
</feature>
<feature type="repeat" description="LDL-receptor class B" evidence="12">
    <location>
        <begin position="196"/>
        <end position="238"/>
    </location>
</feature>
<feature type="signal peptide" evidence="15">
    <location>
        <begin position="1"/>
        <end position="18"/>
    </location>
</feature>
<feature type="repeat" description="LDL-receptor class B" evidence="12">
    <location>
        <begin position="764"/>
        <end position="806"/>
    </location>
</feature>
<dbReference type="SUPFAM" id="SSF57424">
    <property type="entry name" value="LDL receptor-like module"/>
    <property type="match status" value="2"/>
</dbReference>
<evidence type="ECO:0000256" key="9">
    <source>
        <dbReference type="ARBA" id="ARBA00023170"/>
    </source>
</evidence>
<feature type="compositionally biased region" description="Polar residues" evidence="13">
    <location>
        <begin position="1511"/>
        <end position="1528"/>
    </location>
</feature>
<feature type="disulfide bond" evidence="11">
    <location>
        <begin position="1312"/>
        <end position="1330"/>
    </location>
</feature>
<dbReference type="Pfam" id="PF14670">
    <property type="entry name" value="FXa_inhibition"/>
    <property type="match status" value="2"/>
</dbReference>
<organism evidence="17">
    <name type="scientific">Panstrongylus lignarius</name>
    <dbReference type="NCBI Taxonomy" id="156445"/>
    <lineage>
        <taxon>Eukaryota</taxon>
        <taxon>Metazoa</taxon>
        <taxon>Ecdysozoa</taxon>
        <taxon>Arthropoda</taxon>
        <taxon>Hexapoda</taxon>
        <taxon>Insecta</taxon>
        <taxon>Pterygota</taxon>
        <taxon>Neoptera</taxon>
        <taxon>Paraneoptera</taxon>
        <taxon>Hemiptera</taxon>
        <taxon>Heteroptera</taxon>
        <taxon>Panheteroptera</taxon>
        <taxon>Cimicomorpha</taxon>
        <taxon>Reduviidae</taxon>
        <taxon>Triatominae</taxon>
        <taxon>Panstrongylus</taxon>
    </lineage>
</organism>
<proteinExistence type="predicted"/>
<dbReference type="PANTHER" id="PTHR46513:SF41">
    <property type="entry name" value="LOW-DENSITY LIPOPROTEIN RECEPTOR-RELATED PROTEIN"/>
    <property type="match status" value="1"/>
</dbReference>
<feature type="disulfide bond" evidence="11">
    <location>
        <begin position="1324"/>
        <end position="1339"/>
    </location>
</feature>
<dbReference type="PROSITE" id="PS50068">
    <property type="entry name" value="LDLRA_2"/>
    <property type="match status" value="3"/>
</dbReference>
<evidence type="ECO:0000256" key="13">
    <source>
        <dbReference type="SAM" id="MobiDB-lite"/>
    </source>
</evidence>
<dbReference type="InterPro" id="IPR011042">
    <property type="entry name" value="6-blade_b-propeller_TolB-like"/>
</dbReference>
<keyword evidence="8 11" id="KW-1015">Disulfide bond</keyword>
<comment type="caution">
    <text evidence="11">Lacks conserved residue(s) required for the propagation of feature annotation.</text>
</comment>
<keyword evidence="10" id="KW-0325">Glycoprotein</keyword>
<dbReference type="PROSITE" id="PS51120">
    <property type="entry name" value="LDLRB"/>
    <property type="match status" value="10"/>
</dbReference>
<keyword evidence="2" id="KW-1003">Cell membrane</keyword>
<evidence type="ECO:0000256" key="2">
    <source>
        <dbReference type="ARBA" id="ARBA00022475"/>
    </source>
</evidence>
<dbReference type="Pfam" id="PF00058">
    <property type="entry name" value="Ldl_recept_b"/>
    <property type="match status" value="8"/>
</dbReference>
<feature type="compositionally biased region" description="Polar residues" evidence="13">
    <location>
        <begin position="1470"/>
        <end position="1483"/>
    </location>
</feature>
<dbReference type="PANTHER" id="PTHR46513">
    <property type="entry name" value="VITELLOGENIN RECEPTOR-LIKE PROTEIN-RELATED-RELATED"/>
    <property type="match status" value="1"/>
</dbReference>
<evidence type="ECO:0000256" key="4">
    <source>
        <dbReference type="ARBA" id="ARBA00022583"/>
    </source>
</evidence>
<feature type="disulfide bond" evidence="11">
    <location>
        <begin position="1340"/>
        <end position="1352"/>
    </location>
</feature>
<dbReference type="FunFam" id="2.120.10.30:FF:000008">
    <property type="entry name" value="Low-density lipoprotein receptor-related protein 4"/>
    <property type="match status" value="2"/>
</dbReference>
<feature type="repeat" description="LDL-receptor class B" evidence="12">
    <location>
        <begin position="150"/>
        <end position="195"/>
    </location>
</feature>
<feature type="repeat" description="LDL-receptor class B" evidence="12">
    <location>
        <begin position="416"/>
        <end position="458"/>
    </location>
</feature>
<feature type="domain" description="EGF-like" evidence="16">
    <location>
        <begin position="919"/>
        <end position="953"/>
    </location>
</feature>
<evidence type="ECO:0000256" key="8">
    <source>
        <dbReference type="ARBA" id="ARBA00023157"/>
    </source>
</evidence>
<evidence type="ECO:0000256" key="3">
    <source>
        <dbReference type="ARBA" id="ARBA00022536"/>
    </source>
</evidence>
<dbReference type="SUPFAM" id="SSF57196">
    <property type="entry name" value="EGF/Laminin"/>
    <property type="match status" value="2"/>
</dbReference>
<keyword evidence="14" id="KW-1133">Transmembrane helix</keyword>
<evidence type="ECO:0000256" key="15">
    <source>
        <dbReference type="SAM" id="SignalP"/>
    </source>
</evidence>
<keyword evidence="6" id="KW-0677">Repeat</keyword>
<keyword evidence="5 15" id="KW-0732">Signal</keyword>
<evidence type="ECO:0000256" key="5">
    <source>
        <dbReference type="ARBA" id="ARBA00022729"/>
    </source>
</evidence>
<dbReference type="SMART" id="SM00181">
    <property type="entry name" value="EGF"/>
    <property type="match status" value="3"/>
</dbReference>
<dbReference type="GO" id="GO:0005886">
    <property type="term" value="C:plasma membrane"/>
    <property type="evidence" value="ECO:0007669"/>
    <property type="project" value="UniProtKB-SubCell"/>
</dbReference>
<feature type="repeat" description="LDL-receptor class B" evidence="12">
    <location>
        <begin position="678"/>
        <end position="720"/>
    </location>
</feature>
<keyword evidence="7 14" id="KW-0472">Membrane</keyword>
<dbReference type="Gene3D" id="4.10.1220.10">
    <property type="entry name" value="EGF-type module"/>
    <property type="match status" value="1"/>
</dbReference>
<evidence type="ECO:0000256" key="1">
    <source>
        <dbReference type="ARBA" id="ARBA00004251"/>
    </source>
</evidence>
<dbReference type="PRINTS" id="PR00261">
    <property type="entry name" value="LDLRECEPTOR"/>
</dbReference>
<dbReference type="InterPro" id="IPR000033">
    <property type="entry name" value="LDLR_classB_rpt"/>
</dbReference>
<dbReference type="EMBL" id="GFTR01008831">
    <property type="protein sequence ID" value="JAW07595.1"/>
    <property type="molecule type" value="Transcribed_RNA"/>
</dbReference>
<evidence type="ECO:0000256" key="6">
    <source>
        <dbReference type="ARBA" id="ARBA00022737"/>
    </source>
</evidence>
<protein>
    <submittedName>
        <fullName evidence="17">Putative nidogen</fullName>
    </submittedName>
</protein>
<feature type="repeat" description="LDL-receptor class B" evidence="12">
    <location>
        <begin position="721"/>
        <end position="763"/>
    </location>
</feature>
<comment type="subcellular location">
    <subcellularLocation>
        <location evidence="1">Cell membrane</location>
        <topology evidence="1">Single-pass type I membrane protein</topology>
    </subcellularLocation>
</comment>
<feature type="domain" description="EGF-like" evidence="16">
    <location>
        <begin position="287"/>
        <end position="325"/>
    </location>
</feature>
<evidence type="ECO:0000313" key="17">
    <source>
        <dbReference type="EMBL" id="JAW07595.1"/>
    </source>
</evidence>
<evidence type="ECO:0000256" key="7">
    <source>
        <dbReference type="ARBA" id="ARBA00023136"/>
    </source>
</evidence>
<feature type="chain" id="PRO_5013370543" evidence="15">
    <location>
        <begin position="19"/>
        <end position="1552"/>
    </location>
</feature>
<keyword evidence="3" id="KW-0245">EGF-like domain</keyword>
<dbReference type="GO" id="GO:0006897">
    <property type="term" value="P:endocytosis"/>
    <property type="evidence" value="ECO:0007669"/>
    <property type="project" value="UniProtKB-KW"/>
</dbReference>
<keyword evidence="9" id="KW-0675">Receptor</keyword>
<dbReference type="InterPro" id="IPR000742">
    <property type="entry name" value="EGF"/>
</dbReference>
<sequence length="1552" mass="172414">MVAALLFAVCCIVTCCYGHPLLLFTTTKDVRIANISKPSKVSTIVKDLEGAAAIDFYYEGRQVCWTDSRLGTIQCVSYNGTNVGPKRNVVPNGLLLPDGLACDWITGKLYWTDGETNRIEVVAMDGRFRKVLFWEDIDQPRAIALVPMEGLMFWTDWGEVPKIERAGMNGDPQTRRVIVTNKIFWPNGLTADYKLKRLYWLDGRLRFIDVMDYDGRNRRTITEKDIFYPFSLALFDDKLYWTDWETWSVHSVDRDTGSSKELIHTSNSVPVDIRVWDSSRQPYNQSDCRINNGNCSHLCLLSPYPPGYTCACPTGIKLIDNYTCRDAPEELILLVQINEICMISLDTPDHTSIPLYLRGIKHAIGIDYDPVHGFIYWSDDEAQVIRRARLNGQGQEDVVSSELQQPDGVAVDWRASNLYWTDTGTDRVQVLRINTTYTKVLINTDLVEPRAIAVSPDEGYMFWSDWNDKGPKIERAALDGSGRTVLVDNHVGWPNGIALDIPRKKVYWCDAKTDAIEVINYDGTDRREVVTHNLPHVFGLTLSGDYLYWTDWQRRSLDSAHKITGSGRKVLLDHLANMMGLKAVGQIPVFTVHNPCTVDNGGCAHLCLNTPAKHVCACQMGYELESNGKTCVVPKAFLIFARKEYIGRISIENPHNDAIIPASGIKDAGALDFDIKDDRIYWTDVKAKAITRSYINGSQVETIVEFGLESPEGLAVDWVWQNIYWTDLGTKKIEVSRNDGKYRRAIIWTGLQEPRSISVHPVNGFIYWSDWGGAGSLHRASLSGRDPKTIIQRIGKINSLTIDWLEERIYWCSVEGQIESANLDGSRRIIVAASPGPFSLSLYQDKIYWSDWETGTLYVANKHSGTNKTALQKGLEQVTSVVVYYSWARQRILDNARTGTTSIGLIGGASNGGSRRNGQCGLLGDRSSCRHLCLAGQCLCQPHYTLRVEGTCSSPNMFLFLATKNSISRLIPDVDSLPDVPLPVYGLKNVKSIDYDPIYQVLYWIDGRSQTIRKWPMALSENQMSGTQNSGSPVVVSSGTPFSLAVDPLYRLVYWSCPSEGTINATRIYDDNSPPVAESINQSPTIIVSTSRHAEKPRHIALHSAKGLLIWSGEGREWSIYVSRLDGGRRNTLISGQPQITALTVDTTRSAVFWATADGIHSKGIVNGSKRLIIPFNNMKVLSLAVLGRFIYRLHSQSIVGYELDSGDTMAVHRSHHHLMSLIGVTRKNGMTIVSNTDTVHWECATGEKVPTPVDCTRHTPCGEHQFSCAHDSHECIPLKWRCDSVSDCPDGSDESSCPICNLGAQSDRFLCVTGQCIDSSQVCDGRSDCPDMSDERDCCEANGGHQCGHNCILEASVCDGWSDCADDSDESVEACKRKEEHRLRVNGATTGGVIGGLPGDSQGHIILVTLVLASCFIVVCYSIYRCTHRKVKKERSSVGGVPCSEDHRIALEPLRPKYQPAPVRMSSVLGRSSTTSQPSTGSLVCYPLNPPPSPATTNKESLRPPPPTPCSTDVCQESDSNYQVMMTSSSLDLEPAPPPPTPSSDHYFHSD</sequence>
<dbReference type="SMART" id="SM00135">
    <property type="entry name" value="LY"/>
    <property type="match status" value="18"/>
</dbReference>
<dbReference type="Pfam" id="PF00057">
    <property type="entry name" value="Ldl_recept_a"/>
    <property type="match status" value="2"/>
</dbReference>
<evidence type="ECO:0000256" key="10">
    <source>
        <dbReference type="ARBA" id="ARBA00023180"/>
    </source>
</evidence>
<keyword evidence="4" id="KW-0254">Endocytosis</keyword>